<evidence type="ECO:0000256" key="1">
    <source>
        <dbReference type="SAM" id="SignalP"/>
    </source>
</evidence>
<feature type="chain" id="PRO_5035863727" evidence="1">
    <location>
        <begin position="21"/>
        <end position="112"/>
    </location>
</feature>
<organism evidence="2 3">
    <name type="scientific">Paragonimus skrjabini miyazakii</name>
    <dbReference type="NCBI Taxonomy" id="59628"/>
    <lineage>
        <taxon>Eukaryota</taxon>
        <taxon>Metazoa</taxon>
        <taxon>Spiralia</taxon>
        <taxon>Lophotrochozoa</taxon>
        <taxon>Platyhelminthes</taxon>
        <taxon>Trematoda</taxon>
        <taxon>Digenea</taxon>
        <taxon>Plagiorchiida</taxon>
        <taxon>Troglotremata</taxon>
        <taxon>Troglotrematidae</taxon>
        <taxon>Paragonimus</taxon>
    </lineage>
</organism>
<dbReference type="Proteomes" id="UP000822476">
    <property type="component" value="Unassembled WGS sequence"/>
</dbReference>
<dbReference type="EMBL" id="JTDE01004622">
    <property type="protein sequence ID" value="KAF7254819.1"/>
    <property type="molecule type" value="Genomic_DNA"/>
</dbReference>
<accession>A0A8S9YJ64</accession>
<protein>
    <submittedName>
        <fullName evidence="2">Uncharacterized protein</fullName>
    </submittedName>
</protein>
<feature type="signal peptide" evidence="1">
    <location>
        <begin position="1"/>
        <end position="20"/>
    </location>
</feature>
<gene>
    <name evidence="2" type="ORF">EG68_08720</name>
</gene>
<reference evidence="2" key="1">
    <citation type="submission" date="2019-07" db="EMBL/GenBank/DDBJ databases">
        <title>Annotation for the trematode Paragonimus miyazaki's.</title>
        <authorList>
            <person name="Choi Y.-J."/>
        </authorList>
    </citation>
    <scope>NUCLEOTIDE SEQUENCE</scope>
    <source>
        <strain evidence="2">Japan</strain>
    </source>
</reference>
<comment type="caution">
    <text evidence="2">The sequence shown here is derived from an EMBL/GenBank/DDBJ whole genome shotgun (WGS) entry which is preliminary data.</text>
</comment>
<keyword evidence="1" id="KW-0732">Signal</keyword>
<proteinExistence type="predicted"/>
<sequence>MCTGVVTVVLMICCVTLTSATLGRREGLNGIEDSDQECITFKQKIIVDQLRLLAFNRIDGTVKHRFHSESILVRQMDVSELFRHILSRNFSTSDYSHSTILSQIYWMRPRWS</sequence>
<keyword evidence="3" id="KW-1185">Reference proteome</keyword>
<dbReference type="AlphaFoldDB" id="A0A8S9YJ64"/>
<name>A0A8S9YJ64_9TREM</name>
<evidence type="ECO:0000313" key="2">
    <source>
        <dbReference type="EMBL" id="KAF7254819.1"/>
    </source>
</evidence>
<evidence type="ECO:0000313" key="3">
    <source>
        <dbReference type="Proteomes" id="UP000822476"/>
    </source>
</evidence>